<dbReference type="Gene3D" id="3.40.630.30">
    <property type="match status" value="1"/>
</dbReference>
<accession>A0AA88HW70</accession>
<evidence type="ECO:0000313" key="3">
    <source>
        <dbReference type="Proteomes" id="UP001187531"/>
    </source>
</evidence>
<dbReference type="InterPro" id="IPR000182">
    <property type="entry name" value="GNAT_dom"/>
</dbReference>
<proteinExistence type="predicted"/>
<dbReference type="CDD" id="cd04301">
    <property type="entry name" value="NAT_SF"/>
    <property type="match status" value="1"/>
</dbReference>
<dbReference type="AlphaFoldDB" id="A0AA88HW70"/>
<evidence type="ECO:0000259" key="1">
    <source>
        <dbReference type="Pfam" id="PF00583"/>
    </source>
</evidence>
<name>A0AA88HW70_ARTSF</name>
<dbReference type="GO" id="GO:0008080">
    <property type="term" value="F:N-acetyltransferase activity"/>
    <property type="evidence" value="ECO:0007669"/>
    <property type="project" value="TreeGrafter"/>
</dbReference>
<keyword evidence="3" id="KW-1185">Reference proteome</keyword>
<organism evidence="2 3">
    <name type="scientific">Artemia franciscana</name>
    <name type="common">Brine shrimp</name>
    <name type="synonym">Artemia sanfranciscana</name>
    <dbReference type="NCBI Taxonomy" id="6661"/>
    <lineage>
        <taxon>Eukaryota</taxon>
        <taxon>Metazoa</taxon>
        <taxon>Ecdysozoa</taxon>
        <taxon>Arthropoda</taxon>
        <taxon>Crustacea</taxon>
        <taxon>Branchiopoda</taxon>
        <taxon>Anostraca</taxon>
        <taxon>Artemiidae</taxon>
        <taxon>Artemia</taxon>
    </lineage>
</organism>
<sequence>MTRNFDDVKNGIKYEIAKLEHYEIVKHMFLHDYLEREPLVLASGHGILTEDKQKLDQELYTFLVPTLESQLSIIAKDAETNEIVGIRASKVLEKGYPKEPQMKGNVSMFLEDAKDFDIFEKYGVDQVADFTFLVVKELYTRRGIAKEMVSRAMALAANKGLRVVTVLATSPITVNLFEKMEFDLLKSLSIRDYTLNGTIQFPFAEEGLVGNLYGKRLF</sequence>
<comment type="caution">
    <text evidence="2">The sequence shown here is derived from an EMBL/GenBank/DDBJ whole genome shotgun (WGS) entry which is preliminary data.</text>
</comment>
<dbReference type="InterPro" id="IPR016181">
    <property type="entry name" value="Acyl_CoA_acyltransferase"/>
</dbReference>
<dbReference type="PANTHER" id="PTHR20905">
    <property type="entry name" value="N-ACETYLTRANSFERASE-RELATED"/>
    <property type="match status" value="1"/>
</dbReference>
<evidence type="ECO:0000313" key="2">
    <source>
        <dbReference type="EMBL" id="KAK2719215.1"/>
    </source>
</evidence>
<dbReference type="EMBL" id="JAVRJZ010000008">
    <property type="protein sequence ID" value="KAK2719215.1"/>
    <property type="molecule type" value="Genomic_DNA"/>
</dbReference>
<protein>
    <recommendedName>
        <fullName evidence="1">N-acetyltransferase domain-containing protein</fullName>
    </recommendedName>
</protein>
<dbReference type="Proteomes" id="UP001187531">
    <property type="component" value="Unassembled WGS sequence"/>
</dbReference>
<feature type="domain" description="N-acetyltransferase" evidence="1">
    <location>
        <begin position="126"/>
        <end position="182"/>
    </location>
</feature>
<dbReference type="SUPFAM" id="SSF55729">
    <property type="entry name" value="Acyl-CoA N-acyltransferases (Nat)"/>
    <property type="match status" value="1"/>
</dbReference>
<dbReference type="Pfam" id="PF00583">
    <property type="entry name" value="Acetyltransf_1"/>
    <property type="match status" value="1"/>
</dbReference>
<reference evidence="2" key="1">
    <citation type="submission" date="2023-07" db="EMBL/GenBank/DDBJ databases">
        <title>Chromosome-level genome assembly of Artemia franciscana.</title>
        <authorList>
            <person name="Jo E."/>
        </authorList>
    </citation>
    <scope>NUCLEOTIDE SEQUENCE</scope>
    <source>
        <tissue evidence="2">Whole body</tissue>
    </source>
</reference>
<dbReference type="PANTHER" id="PTHR20905:SF1">
    <property type="entry name" value="AT07410P-RELATED"/>
    <property type="match status" value="1"/>
</dbReference>
<gene>
    <name evidence="2" type="ORF">QYM36_004889</name>
</gene>